<organism evidence="2 3">
    <name type="scientific">Sarcoptes scabiei</name>
    <name type="common">Itch mite</name>
    <name type="synonym">Acarus scabiei</name>
    <dbReference type="NCBI Taxonomy" id="52283"/>
    <lineage>
        <taxon>Eukaryota</taxon>
        <taxon>Metazoa</taxon>
        <taxon>Ecdysozoa</taxon>
        <taxon>Arthropoda</taxon>
        <taxon>Chelicerata</taxon>
        <taxon>Arachnida</taxon>
        <taxon>Acari</taxon>
        <taxon>Acariformes</taxon>
        <taxon>Sarcoptiformes</taxon>
        <taxon>Astigmata</taxon>
        <taxon>Psoroptidia</taxon>
        <taxon>Sarcoptoidea</taxon>
        <taxon>Sarcoptidae</taxon>
        <taxon>Sarcoptinae</taxon>
        <taxon>Sarcoptes</taxon>
    </lineage>
</organism>
<dbReference type="OrthoDB" id="5831905at2759"/>
<reference evidence="2 3" key="1">
    <citation type="journal article" date="2015" name="Parasit. Vectors">
        <title>Draft genome of the scabies mite.</title>
        <authorList>
            <person name="Rider S.D.Jr."/>
            <person name="Morgan M.S."/>
            <person name="Arlian L.G."/>
        </authorList>
    </citation>
    <scope>NUCLEOTIDE SEQUENCE [LARGE SCALE GENOMIC DNA]</scope>
    <source>
        <strain evidence="2">Arlian Lab</strain>
    </source>
</reference>
<feature type="compositionally biased region" description="Low complexity" evidence="1">
    <location>
        <begin position="66"/>
        <end position="75"/>
    </location>
</feature>
<sequence>MSTNTDLNKKPDQNGHRNGDTKAIGDAKLSQKNPPSQAPTSPSSRSSSDKLDAPQTPRDELRLISKYKSSSRRGSSTFLTSDDNIIMAFGSSRRLSSFCTTSSYEYFNFEFLEFTRDTALSIADEPFTEEEISETIRAHKQIIASMKQQNWPMYRKLKILNRAKHYINKHEGELKQSKQAKDLFAKYKVYMERT</sequence>
<dbReference type="Proteomes" id="UP000616769">
    <property type="component" value="Unassembled WGS sequence"/>
</dbReference>
<dbReference type="VEuPathDB" id="VectorBase:SSCA003886"/>
<feature type="region of interest" description="Disordered" evidence="1">
    <location>
        <begin position="1"/>
        <end position="75"/>
    </location>
</feature>
<evidence type="ECO:0000313" key="3">
    <source>
        <dbReference type="Proteomes" id="UP000616769"/>
    </source>
</evidence>
<dbReference type="AlphaFoldDB" id="A0A132ABG3"/>
<feature type="compositionally biased region" description="Basic and acidic residues" evidence="1">
    <location>
        <begin position="7"/>
        <end position="25"/>
    </location>
</feature>
<protein>
    <submittedName>
        <fullName evidence="2">Uncharacterized protein</fullName>
    </submittedName>
</protein>
<comment type="caution">
    <text evidence="2">The sequence shown here is derived from an EMBL/GenBank/DDBJ whole genome shotgun (WGS) entry which is preliminary data.</text>
</comment>
<proteinExistence type="predicted"/>
<evidence type="ECO:0000313" key="2">
    <source>
        <dbReference type="EMBL" id="KPM08324.1"/>
    </source>
</evidence>
<dbReference type="EMBL" id="JXLN01012322">
    <property type="protein sequence ID" value="KPM08324.1"/>
    <property type="molecule type" value="Genomic_DNA"/>
</dbReference>
<feature type="compositionally biased region" description="Basic and acidic residues" evidence="1">
    <location>
        <begin position="47"/>
        <end position="63"/>
    </location>
</feature>
<evidence type="ECO:0000256" key="1">
    <source>
        <dbReference type="SAM" id="MobiDB-lite"/>
    </source>
</evidence>
<accession>A0A132ABG3</accession>
<name>A0A132ABG3_SARSC</name>
<feature type="compositionally biased region" description="Low complexity" evidence="1">
    <location>
        <begin position="34"/>
        <end position="46"/>
    </location>
</feature>
<gene>
    <name evidence="2" type="ORF">QR98_0068400</name>
</gene>